<evidence type="ECO:0000313" key="2">
    <source>
        <dbReference type="Proteomes" id="UP000249748"/>
    </source>
</evidence>
<evidence type="ECO:0000313" key="1">
    <source>
        <dbReference type="EMBL" id="RAK89245.1"/>
    </source>
</evidence>
<name>A0ACD1IFQ1_9EURO</name>
<reference evidence="1" key="1">
    <citation type="submission" date="2018-02" db="EMBL/GenBank/DDBJ databases">
        <title>The genomes of Aspergillus section Nigri reveals drivers in fungal speciation.</title>
        <authorList>
            <consortium name="DOE Joint Genome Institute"/>
            <person name="Vesth T.C."/>
            <person name="Nybo J."/>
            <person name="Theobald S."/>
            <person name="Brandl J."/>
            <person name="Frisvad J.C."/>
            <person name="Nielsen K.F."/>
            <person name="Lyhne E.K."/>
            <person name="Kogle M.E."/>
            <person name="Kuo A."/>
            <person name="Riley R."/>
            <person name="Clum A."/>
            <person name="Nolan M."/>
            <person name="Lipzen A."/>
            <person name="Salamov A."/>
            <person name="Henrissat B."/>
            <person name="Wiebenga A."/>
            <person name="De vries R.P."/>
            <person name="Grigoriev I.V."/>
            <person name="Mortensen U.H."/>
            <person name="Andersen M.R."/>
            <person name="Baker S.E."/>
        </authorList>
    </citation>
    <scope>NUCLEOTIDE SEQUENCE</scope>
    <source>
        <strain evidence="1">CBS 115574</strain>
    </source>
</reference>
<proteinExistence type="predicted"/>
<dbReference type="EMBL" id="KZ824548">
    <property type="protein sequence ID" value="RAK89245.1"/>
    <property type="molecule type" value="Genomic_DNA"/>
</dbReference>
<accession>A0ACD1IFQ1</accession>
<keyword evidence="2" id="KW-1185">Reference proteome</keyword>
<organism evidence="1 2">
    <name type="scientific">Aspergillus costaricaensis CBS 115574</name>
    <dbReference type="NCBI Taxonomy" id="1448317"/>
    <lineage>
        <taxon>Eukaryota</taxon>
        <taxon>Fungi</taxon>
        <taxon>Dikarya</taxon>
        <taxon>Ascomycota</taxon>
        <taxon>Pezizomycotina</taxon>
        <taxon>Eurotiomycetes</taxon>
        <taxon>Eurotiomycetidae</taxon>
        <taxon>Eurotiales</taxon>
        <taxon>Aspergillaceae</taxon>
        <taxon>Aspergillus</taxon>
        <taxon>Aspergillus subgen. Circumdati</taxon>
    </lineage>
</organism>
<dbReference type="Proteomes" id="UP000249748">
    <property type="component" value="Unassembled WGS sequence"/>
</dbReference>
<gene>
    <name evidence="1" type="ORF">BO79DRAFT_217323</name>
</gene>
<protein>
    <submittedName>
        <fullName evidence="1">Uncharacterized protein</fullName>
    </submittedName>
</protein>
<sequence>MLDNVQQTKQCVMQFQSGTAKLELVDELPSPPWYKRTSIVFKTNGLSWSSRPMASSYMSHNIKETRVHSASMNLSLAHPFSGRYSNKTDSNSMDSSEIDSVSADPILNDIMLYQRSRGFLGGVIVPKNMDYKVAMQSHKRCSISCTVWQAKPNAIHVY</sequence>